<dbReference type="PROSITE" id="PS50115">
    <property type="entry name" value="ARFGAP"/>
    <property type="match status" value="1"/>
</dbReference>
<feature type="compositionally biased region" description="Low complexity" evidence="10">
    <location>
        <begin position="487"/>
        <end position="500"/>
    </location>
</feature>
<keyword evidence="5" id="KW-0862">Zinc</keyword>
<dbReference type="Pfam" id="PF08518">
    <property type="entry name" value="GIT_SHD"/>
    <property type="match status" value="2"/>
</dbReference>
<sequence length="758" mass="84725">MSKRIRNTELCADCNVPEPRWASVNRGVLICDECCSVHRSLGRHSSQVRHLMHTPWPATQLQMVQTLYGNGANSIWEHSLLDPASVMSGKRKANPQDKLHPNKSEFIRAKYQMLAFVHRMPCREDDSSTAKDLSKQLHSSVRTGNLETCLRLLSLGAQAHFFHPEKGNTPLHVAAKAGQVSQAELLTVYGADPGAPDSNGKTPIDYAREAGHHDLADRLVEIQYELTDRLAFYLCGRKPDHKNSQHFIVPQMADSSLDLSELAKAAKKKLQSLSNHLFEELAMDVYDEVDRRETDAVWLTTQNHSTLVTETTVVPFLPVNPEYSSTRNQGRQKLARFNAHEFATLVIDILSDAKRRQQGSSIASPKDNVEFILKNVAVRHCSDSQDNDQPDYDSVASDEDTEQDLPTNKGDRTKSLDSDLSDGPITVHEYMEVKHALSASEAKIQHLMKANNNLSDELRLMQKKLQSLQSENSSLRRHGPTNIYQTPSASDYPDPSSPLALKRRQSARGSRPMSMYETGSGLKPYLPKGESHYPEECIPTLQPLPPHTERGAFVTTSSSLPSFPSTLSWSKDESAQKASNLEKQISMPESDYDNTFNDSEMDDSGYCRKGRLRSWLGEGSSIPELDDVEMEPDPTLPSTEDVIRKTEQITKNIQELLRAAQENKHDSFIPCSERIHVAVKEMAALFPKKPRSETVRGSLRLLTSSAFRLQSECRKALPSEGCPGPDMQLVTQQVIQCAYDIAKAAKQLVTITTKENTN</sequence>
<dbReference type="Pfam" id="PF01412">
    <property type="entry name" value="ArfGap"/>
    <property type="match status" value="1"/>
</dbReference>
<evidence type="ECO:0000256" key="9">
    <source>
        <dbReference type="PROSITE-ProRule" id="PRU00288"/>
    </source>
</evidence>
<evidence type="ECO:0000256" key="10">
    <source>
        <dbReference type="SAM" id="MobiDB-lite"/>
    </source>
</evidence>
<evidence type="ECO:0000256" key="7">
    <source>
        <dbReference type="ARBA" id="ARBA00023054"/>
    </source>
</evidence>
<dbReference type="GO" id="GO:0005096">
    <property type="term" value="F:GTPase activator activity"/>
    <property type="evidence" value="ECO:0007669"/>
    <property type="project" value="UniProtKB-KW"/>
</dbReference>
<dbReference type="PROSITE" id="PS50297">
    <property type="entry name" value="ANK_REP_REGION"/>
    <property type="match status" value="1"/>
</dbReference>
<accession>A0AAN7Y2L0</accession>
<evidence type="ECO:0000256" key="3">
    <source>
        <dbReference type="ARBA" id="ARBA00022737"/>
    </source>
</evidence>
<evidence type="ECO:0000256" key="8">
    <source>
        <dbReference type="PROSITE-ProRule" id="PRU00023"/>
    </source>
</evidence>
<dbReference type="EMBL" id="JAUZQC010000005">
    <property type="protein sequence ID" value="KAK5871440.1"/>
    <property type="molecule type" value="Genomic_DNA"/>
</dbReference>
<dbReference type="GO" id="GO:0008270">
    <property type="term" value="F:zinc ion binding"/>
    <property type="evidence" value="ECO:0007669"/>
    <property type="project" value="UniProtKB-KW"/>
</dbReference>
<protein>
    <recommendedName>
        <fullName evidence="11">Arf-GAP domain-containing protein</fullName>
    </recommendedName>
</protein>
<dbReference type="InterPro" id="IPR001164">
    <property type="entry name" value="ArfGAP_dom"/>
</dbReference>
<dbReference type="FunFam" id="1.25.40.20:FF:000013">
    <property type="entry name" value="ARF GTPase-activating protein GIT1 isoform 1"/>
    <property type="match status" value="1"/>
</dbReference>
<name>A0AAN7Y2L0_ELEMC</name>
<evidence type="ECO:0000259" key="11">
    <source>
        <dbReference type="PROSITE" id="PS50115"/>
    </source>
</evidence>
<dbReference type="InterPro" id="IPR002110">
    <property type="entry name" value="Ankyrin_rpt"/>
</dbReference>
<dbReference type="SUPFAM" id="SSF48403">
    <property type="entry name" value="Ankyrin repeat"/>
    <property type="match status" value="1"/>
</dbReference>
<dbReference type="GO" id="GO:0007420">
    <property type="term" value="P:brain development"/>
    <property type="evidence" value="ECO:0007669"/>
    <property type="project" value="InterPro"/>
</dbReference>
<evidence type="ECO:0000256" key="4">
    <source>
        <dbReference type="ARBA" id="ARBA00022771"/>
    </source>
</evidence>
<dbReference type="InterPro" id="IPR032352">
    <property type="entry name" value="GIT1/2_CC"/>
</dbReference>
<dbReference type="FunFam" id="1.10.220.150:FF:000003">
    <property type="entry name" value="ARF GTPase-activating protein GIT2 isoform 1"/>
    <property type="match status" value="1"/>
</dbReference>
<proteinExistence type="predicted"/>
<reference evidence="12 13" key="1">
    <citation type="journal article" date="2023" name="Genes (Basel)">
        <title>Chromosome-Level Genome Assembly and Circadian Gene Repertoire of the Patagonia Blennie Eleginops maclovinus-The Closest Ancestral Proxy of Antarctic Cryonotothenioids.</title>
        <authorList>
            <person name="Cheng C.C."/>
            <person name="Rivera-Colon A.G."/>
            <person name="Minhas B.F."/>
            <person name="Wilson L."/>
            <person name="Rayamajhi N."/>
            <person name="Vargas-Chacoff L."/>
            <person name="Catchen J.M."/>
        </authorList>
    </citation>
    <scope>NUCLEOTIDE SEQUENCE [LARGE SCALE GENOMIC DNA]</scope>
    <source>
        <strain evidence="12">JMC-PN-2008</strain>
    </source>
</reference>
<dbReference type="InterPro" id="IPR038508">
    <property type="entry name" value="ArfGAP_dom_sf"/>
</dbReference>
<dbReference type="InterPro" id="IPR047161">
    <property type="entry name" value="GIT-like"/>
</dbReference>
<evidence type="ECO:0000256" key="5">
    <source>
        <dbReference type="ARBA" id="ARBA00022833"/>
    </source>
</evidence>
<dbReference type="Proteomes" id="UP001346869">
    <property type="component" value="Unassembled WGS sequence"/>
</dbReference>
<dbReference type="GO" id="GO:0036465">
    <property type="term" value="P:synaptic vesicle recycling"/>
    <property type="evidence" value="ECO:0007669"/>
    <property type="project" value="TreeGrafter"/>
</dbReference>
<dbReference type="PRINTS" id="PR00405">
    <property type="entry name" value="REVINTRACTNG"/>
</dbReference>
<dbReference type="Pfam" id="PF12796">
    <property type="entry name" value="Ank_2"/>
    <property type="match status" value="1"/>
</dbReference>
<dbReference type="GO" id="GO:0031267">
    <property type="term" value="F:small GTPase binding"/>
    <property type="evidence" value="ECO:0007669"/>
    <property type="project" value="TreeGrafter"/>
</dbReference>
<dbReference type="GO" id="GO:0008277">
    <property type="term" value="P:regulation of G protein-coupled receptor signaling pathway"/>
    <property type="evidence" value="ECO:0007669"/>
    <property type="project" value="TreeGrafter"/>
</dbReference>
<evidence type="ECO:0000313" key="13">
    <source>
        <dbReference type="Proteomes" id="UP001346869"/>
    </source>
</evidence>
<feature type="compositionally biased region" description="Acidic residues" evidence="10">
    <location>
        <begin position="385"/>
        <end position="403"/>
    </location>
</feature>
<dbReference type="InterPro" id="IPR037278">
    <property type="entry name" value="ARFGAP/RecO"/>
</dbReference>
<keyword evidence="2" id="KW-0479">Metal-binding</keyword>
<dbReference type="InterPro" id="IPR036770">
    <property type="entry name" value="Ankyrin_rpt-contain_sf"/>
</dbReference>
<comment type="caution">
    <text evidence="12">The sequence shown here is derived from an EMBL/GenBank/DDBJ whole genome shotgun (WGS) entry which is preliminary data.</text>
</comment>
<dbReference type="GO" id="GO:0098793">
    <property type="term" value="C:presynapse"/>
    <property type="evidence" value="ECO:0007669"/>
    <property type="project" value="GOC"/>
</dbReference>
<keyword evidence="3" id="KW-0677">Repeat</keyword>
<feature type="repeat" description="ANK" evidence="8">
    <location>
        <begin position="166"/>
        <end position="198"/>
    </location>
</feature>
<evidence type="ECO:0000256" key="1">
    <source>
        <dbReference type="ARBA" id="ARBA00022468"/>
    </source>
</evidence>
<organism evidence="12 13">
    <name type="scientific">Eleginops maclovinus</name>
    <name type="common">Patagonian blennie</name>
    <name type="synonym">Eleginus maclovinus</name>
    <dbReference type="NCBI Taxonomy" id="56733"/>
    <lineage>
        <taxon>Eukaryota</taxon>
        <taxon>Metazoa</taxon>
        <taxon>Chordata</taxon>
        <taxon>Craniata</taxon>
        <taxon>Vertebrata</taxon>
        <taxon>Euteleostomi</taxon>
        <taxon>Actinopterygii</taxon>
        <taxon>Neopterygii</taxon>
        <taxon>Teleostei</taxon>
        <taxon>Neoteleostei</taxon>
        <taxon>Acanthomorphata</taxon>
        <taxon>Eupercaria</taxon>
        <taxon>Perciformes</taxon>
        <taxon>Notothenioidei</taxon>
        <taxon>Eleginopidae</taxon>
        <taxon>Eleginops</taxon>
    </lineage>
</organism>
<dbReference type="InterPro" id="IPR022018">
    <property type="entry name" value="GIT1_C"/>
</dbReference>
<gene>
    <name evidence="12" type="ORF">PBY51_004323</name>
</gene>
<feature type="domain" description="Arf-GAP" evidence="11">
    <location>
        <begin position="1"/>
        <end position="124"/>
    </location>
</feature>
<keyword evidence="1" id="KW-0343">GTPase activation</keyword>
<dbReference type="PROSITE" id="PS50088">
    <property type="entry name" value="ANK_REPEAT"/>
    <property type="match status" value="1"/>
</dbReference>
<dbReference type="SMART" id="SM00555">
    <property type="entry name" value="GIT"/>
    <property type="match status" value="2"/>
</dbReference>
<keyword evidence="13" id="KW-1185">Reference proteome</keyword>
<evidence type="ECO:0000256" key="6">
    <source>
        <dbReference type="ARBA" id="ARBA00023043"/>
    </source>
</evidence>
<feature type="region of interest" description="Disordered" evidence="10">
    <location>
        <begin position="467"/>
        <end position="521"/>
    </location>
</feature>
<feature type="region of interest" description="Disordered" evidence="10">
    <location>
        <begin position="381"/>
        <end position="423"/>
    </location>
</feature>
<keyword evidence="6 8" id="KW-0040">ANK repeat</keyword>
<dbReference type="SUPFAM" id="SSF57863">
    <property type="entry name" value="ArfGap/RecO-like zinc finger"/>
    <property type="match status" value="1"/>
</dbReference>
<dbReference type="Gene3D" id="1.20.5.170">
    <property type="match status" value="1"/>
</dbReference>
<dbReference type="PANTHER" id="PTHR46097">
    <property type="entry name" value="G PROTEIN-COUPLED RECEPTOR KINASE INTERACTING ARFGAP"/>
    <property type="match status" value="1"/>
</dbReference>
<evidence type="ECO:0000313" key="12">
    <source>
        <dbReference type="EMBL" id="KAK5871440.1"/>
    </source>
</evidence>
<dbReference type="SMART" id="SM00105">
    <property type="entry name" value="ArfGap"/>
    <property type="match status" value="1"/>
</dbReference>
<dbReference type="PANTHER" id="PTHR46097:SF4">
    <property type="entry name" value="ARF GTPASE-ACTIVATING PROTEIN GIT2"/>
    <property type="match status" value="1"/>
</dbReference>
<dbReference type="FunFam" id="1.20.120.330:FF:000002">
    <property type="entry name" value="ARF GTPase-activating protein GIT2 isoform 1"/>
    <property type="match status" value="1"/>
</dbReference>
<keyword evidence="4 9" id="KW-0863">Zinc-finger</keyword>
<dbReference type="Pfam" id="PF12205">
    <property type="entry name" value="GIT1_C"/>
    <property type="match status" value="1"/>
</dbReference>
<dbReference type="Pfam" id="PF16559">
    <property type="entry name" value="GIT_CC"/>
    <property type="match status" value="1"/>
</dbReference>
<dbReference type="Gene3D" id="1.25.40.20">
    <property type="entry name" value="Ankyrin repeat-containing domain"/>
    <property type="match status" value="1"/>
</dbReference>
<dbReference type="AlphaFoldDB" id="A0AAN7Y2L0"/>
<reference evidence="12 13" key="2">
    <citation type="journal article" date="2023" name="Mol. Biol. Evol.">
        <title>Genomics of Secondarily Temperate Adaptation in the Only Non-Antarctic Icefish.</title>
        <authorList>
            <person name="Rivera-Colon A.G."/>
            <person name="Rayamajhi N."/>
            <person name="Minhas B.F."/>
            <person name="Madrigal G."/>
            <person name="Bilyk K.T."/>
            <person name="Yoon V."/>
            <person name="Hune M."/>
            <person name="Gregory S."/>
            <person name="Cheng C.H.C."/>
            <person name="Catchen J.M."/>
        </authorList>
    </citation>
    <scope>NUCLEOTIDE SEQUENCE [LARGE SCALE GENOMIC DNA]</scope>
    <source>
        <strain evidence="12">JMC-PN-2008</strain>
    </source>
</reference>
<dbReference type="Gene3D" id="1.10.220.150">
    <property type="entry name" value="Arf GTPase activating protein"/>
    <property type="match status" value="1"/>
</dbReference>
<dbReference type="SMART" id="SM00248">
    <property type="entry name" value="ANK"/>
    <property type="match status" value="3"/>
</dbReference>
<keyword evidence="7" id="KW-0175">Coiled coil</keyword>
<dbReference type="GO" id="GO:0032012">
    <property type="term" value="P:regulation of ARF protein signal transduction"/>
    <property type="evidence" value="ECO:0007669"/>
    <property type="project" value="InterPro"/>
</dbReference>
<evidence type="ECO:0000256" key="2">
    <source>
        <dbReference type="ARBA" id="ARBA00022723"/>
    </source>
</evidence>
<dbReference type="InterPro" id="IPR013724">
    <property type="entry name" value="GIT_SHD"/>
</dbReference>
<dbReference type="Gene3D" id="1.20.120.330">
    <property type="entry name" value="Nucleotidyltransferases domain 2"/>
    <property type="match status" value="1"/>
</dbReference>